<evidence type="ECO:0000313" key="3">
    <source>
        <dbReference type="Proteomes" id="UP000006073"/>
    </source>
</evidence>
<name>S2DDM4_INDAL</name>
<gene>
    <name evidence="2" type="ORF">A33Q_1922</name>
</gene>
<accession>S2DDM4</accession>
<evidence type="ECO:0000313" key="2">
    <source>
        <dbReference type="EMBL" id="EOZ97004.1"/>
    </source>
</evidence>
<dbReference type="AlphaFoldDB" id="S2DDM4"/>
<sequence>MGEANVRKNRVVRMANIFIWLGLQFLELISMIVKLGKNQ</sequence>
<organism evidence="2 3">
    <name type="scientific">Indibacter alkaliphilus (strain CCUG 57479 / KCTC 22604 / LW1)</name>
    <dbReference type="NCBI Taxonomy" id="1189612"/>
    <lineage>
        <taxon>Bacteria</taxon>
        <taxon>Pseudomonadati</taxon>
        <taxon>Bacteroidota</taxon>
        <taxon>Cytophagia</taxon>
        <taxon>Cytophagales</taxon>
        <taxon>Cyclobacteriaceae</taxon>
    </lineage>
</organism>
<keyword evidence="3" id="KW-1185">Reference proteome</keyword>
<keyword evidence="1" id="KW-1133">Transmembrane helix</keyword>
<protein>
    <submittedName>
        <fullName evidence="2">Uncharacterized protein</fullName>
    </submittedName>
</protein>
<feature type="transmembrane region" description="Helical" evidence="1">
    <location>
        <begin position="12"/>
        <end position="33"/>
    </location>
</feature>
<dbReference type="Proteomes" id="UP000006073">
    <property type="component" value="Unassembled WGS sequence"/>
</dbReference>
<dbReference type="STRING" id="1189612.A33Q_1922"/>
<reference evidence="2 3" key="1">
    <citation type="journal article" date="2013" name="Genome Announc.">
        <title>Draft Genome Sequence of Indibacter alkaliphilus Strain LW1T, Isolated from Lonar Lake, a Haloalkaline Lake in the Buldana District of Maharashtra, India.</title>
        <authorList>
            <person name="Singh A."/>
            <person name="Kumar Jangir P."/>
            <person name="Sharma R."/>
            <person name="Singh A."/>
            <person name="Kumar Pinnaka A."/>
            <person name="Shivaji S."/>
        </authorList>
    </citation>
    <scope>NUCLEOTIDE SEQUENCE [LARGE SCALE GENOMIC DNA]</scope>
    <source>
        <strain evidence="3">CCUG 57479 / KCTC 22604 / LW1</strain>
    </source>
</reference>
<comment type="caution">
    <text evidence="2">The sequence shown here is derived from an EMBL/GenBank/DDBJ whole genome shotgun (WGS) entry which is preliminary data.</text>
</comment>
<proteinExistence type="predicted"/>
<dbReference type="EMBL" id="ALWO02000031">
    <property type="protein sequence ID" value="EOZ97004.1"/>
    <property type="molecule type" value="Genomic_DNA"/>
</dbReference>
<keyword evidence="1" id="KW-0812">Transmembrane</keyword>
<evidence type="ECO:0000256" key="1">
    <source>
        <dbReference type="SAM" id="Phobius"/>
    </source>
</evidence>
<keyword evidence="1" id="KW-0472">Membrane</keyword>